<dbReference type="RefSeq" id="WP_271207461.1">
    <property type="nucleotide sequence ID" value="NZ_CP112887.1"/>
</dbReference>
<sequence length="123" mass="13679">MNKPTAYHIEITGPERTPIRVLTLNKSPWFVLGDVLIASGACADDLTPFPNFGREVVMLPAADGSEMTEIVDESAFLWLALRGWKYAAGSSEYRFSEWVATDLIPHARQHNSYILPMTEASHA</sequence>
<feature type="domain" description="Bro-N" evidence="1">
    <location>
        <begin position="8"/>
        <end position="111"/>
    </location>
</feature>
<keyword evidence="3" id="KW-1185">Reference proteome</keyword>
<evidence type="ECO:0000313" key="3">
    <source>
        <dbReference type="Proteomes" id="UP001210130"/>
    </source>
</evidence>
<dbReference type="InterPro" id="IPR003497">
    <property type="entry name" value="BRO_N_domain"/>
</dbReference>
<gene>
    <name evidence="2" type="ORF">OR613_06365</name>
</gene>
<dbReference type="Proteomes" id="UP001210130">
    <property type="component" value="Chromosome"/>
</dbReference>
<reference evidence="2 3" key="1">
    <citation type="journal article" date="2023" name="Microbiol. Resour. Announc.">
        <title>Complete Genome Sequence of the First Colistin-Resistant Raoultella electrica Strain.</title>
        <authorList>
            <person name="Aldeia C."/>
            <person name="Campos-Madueno E.I."/>
            <person name="Sendi P."/>
            <person name="Endimiani A."/>
        </authorList>
    </citation>
    <scope>NUCLEOTIDE SEQUENCE [LARGE SCALE GENOMIC DNA]</scope>
    <source>
        <strain evidence="2 3">S2-IND-01-C</strain>
    </source>
</reference>
<evidence type="ECO:0000259" key="1">
    <source>
        <dbReference type="PROSITE" id="PS51750"/>
    </source>
</evidence>
<organism evidence="2 3">
    <name type="scientific">Klebsiella electrica</name>
    <dbReference type="NCBI Taxonomy" id="1259973"/>
    <lineage>
        <taxon>Bacteria</taxon>
        <taxon>Pseudomonadati</taxon>
        <taxon>Pseudomonadota</taxon>
        <taxon>Gammaproteobacteria</taxon>
        <taxon>Enterobacterales</taxon>
        <taxon>Enterobacteriaceae</taxon>
        <taxon>Klebsiella/Raoultella group</taxon>
        <taxon>Klebsiella</taxon>
    </lineage>
</organism>
<protein>
    <recommendedName>
        <fullName evidence="1">Bro-N domain-containing protein</fullName>
    </recommendedName>
</protein>
<dbReference type="AlphaFoldDB" id="A0AAJ5QWS5"/>
<dbReference type="EMBL" id="CP112887">
    <property type="protein sequence ID" value="WBW62544.1"/>
    <property type="molecule type" value="Genomic_DNA"/>
</dbReference>
<name>A0AAJ5QWS5_9ENTR</name>
<dbReference type="PROSITE" id="PS51750">
    <property type="entry name" value="BRO_N"/>
    <property type="match status" value="1"/>
</dbReference>
<evidence type="ECO:0000313" key="2">
    <source>
        <dbReference type="EMBL" id="WBW62544.1"/>
    </source>
</evidence>
<accession>A0AAJ5QWS5</accession>
<proteinExistence type="predicted"/>